<dbReference type="InterPro" id="IPR036291">
    <property type="entry name" value="NAD(P)-bd_dom_sf"/>
</dbReference>
<organism evidence="4">
    <name type="scientific">candidate division WOR-3 bacterium</name>
    <dbReference type="NCBI Taxonomy" id="2052148"/>
    <lineage>
        <taxon>Bacteria</taxon>
        <taxon>Bacteria division WOR-3</taxon>
    </lineage>
</organism>
<reference evidence="4" key="1">
    <citation type="journal article" date="2020" name="mSystems">
        <title>Genome- and Community-Level Interaction Insights into Carbon Utilization and Element Cycling Functions of Hydrothermarchaeota in Hydrothermal Sediment.</title>
        <authorList>
            <person name="Zhou Z."/>
            <person name="Liu Y."/>
            <person name="Xu W."/>
            <person name="Pan J."/>
            <person name="Luo Z.H."/>
            <person name="Li M."/>
        </authorList>
    </citation>
    <scope>NUCLEOTIDE SEQUENCE [LARGE SCALE GENOMIC DNA]</scope>
    <source>
        <strain evidence="3">SpSt-258</strain>
        <strain evidence="4">SpSt-783</strain>
    </source>
</reference>
<evidence type="ECO:0000259" key="1">
    <source>
        <dbReference type="Pfam" id="PF01408"/>
    </source>
</evidence>
<name>A0A7C6AG48_UNCW3</name>
<comment type="caution">
    <text evidence="4">The sequence shown here is derived from an EMBL/GenBank/DDBJ whole genome shotgun (WGS) entry which is preliminary data.</text>
</comment>
<accession>A0A7C6AG48</accession>
<dbReference type="GO" id="GO:0000166">
    <property type="term" value="F:nucleotide binding"/>
    <property type="evidence" value="ECO:0007669"/>
    <property type="project" value="InterPro"/>
</dbReference>
<dbReference type="InterPro" id="IPR000683">
    <property type="entry name" value="Gfo/Idh/MocA-like_OxRdtase_N"/>
</dbReference>
<dbReference type="Pfam" id="PF02894">
    <property type="entry name" value="GFO_IDH_MocA_C"/>
    <property type="match status" value="1"/>
</dbReference>
<dbReference type="Gene3D" id="3.40.50.720">
    <property type="entry name" value="NAD(P)-binding Rossmann-like Domain"/>
    <property type="match status" value="1"/>
</dbReference>
<dbReference type="EMBL" id="DTHJ01000089">
    <property type="protein sequence ID" value="HHS62852.1"/>
    <property type="molecule type" value="Genomic_DNA"/>
</dbReference>
<evidence type="ECO:0000313" key="3">
    <source>
        <dbReference type="EMBL" id="HDY59942.1"/>
    </source>
</evidence>
<dbReference type="Gene3D" id="3.30.360.10">
    <property type="entry name" value="Dihydrodipicolinate Reductase, domain 2"/>
    <property type="match status" value="1"/>
</dbReference>
<dbReference type="EMBL" id="DSKY01000022">
    <property type="protein sequence ID" value="HDY59942.1"/>
    <property type="molecule type" value="Genomic_DNA"/>
</dbReference>
<dbReference type="PANTHER" id="PTHR43249:SF1">
    <property type="entry name" value="D-GLUCOSIDE 3-DEHYDROGENASE"/>
    <property type="match status" value="1"/>
</dbReference>
<dbReference type="InterPro" id="IPR004104">
    <property type="entry name" value="Gfo/Idh/MocA-like_OxRdtase_C"/>
</dbReference>
<feature type="domain" description="Gfo/Idh/MocA-like oxidoreductase C-terminal" evidence="2">
    <location>
        <begin position="137"/>
        <end position="335"/>
    </location>
</feature>
<dbReference type="SUPFAM" id="SSF51735">
    <property type="entry name" value="NAD(P)-binding Rossmann-fold domains"/>
    <property type="match status" value="1"/>
</dbReference>
<dbReference type="PANTHER" id="PTHR43249">
    <property type="entry name" value="UDP-N-ACETYL-2-AMINO-2-DEOXY-D-GLUCURONATE OXIDASE"/>
    <property type="match status" value="1"/>
</dbReference>
<evidence type="ECO:0000313" key="4">
    <source>
        <dbReference type="EMBL" id="HHS62852.1"/>
    </source>
</evidence>
<sequence>MKKTIKIGIVGCGAHAQIAHIPIFKKNNDCNLIALCDTDIQKVEQLANKYSIPKRYSDFQEMIEDKEIDAIVISTPNYLHAPMTIAALKFGKDVLCENPMAININEAQEVVRISKETKRQVAVALTGRFRPDVQTLKKFIKEGELGDIYYLKAGWLLGMKEWVLSDWRMDLLKSGGGAFLTLGTQILAVASHFLEDKEFDTIFGSIHKKESDAEVEDTALCIINYKDGTLLTIEVGWSLLFDKDFLYCNVFGRKGGALLNPLKIHKELHNELVNVTPSIPAKNLYKIACELQAQFFIDATRKGTKPPFTAEDGLLIARVTDAFYESANKNKMVKI</sequence>
<gene>
    <name evidence="3" type="ORF">ENP86_10430</name>
    <name evidence="4" type="ORF">ENV70_04460</name>
</gene>
<dbReference type="AlphaFoldDB" id="A0A7C6AG48"/>
<feature type="domain" description="Gfo/Idh/MocA-like oxidoreductase N-terminal" evidence="1">
    <location>
        <begin position="5"/>
        <end position="124"/>
    </location>
</feature>
<evidence type="ECO:0000259" key="2">
    <source>
        <dbReference type="Pfam" id="PF02894"/>
    </source>
</evidence>
<dbReference type="Pfam" id="PF01408">
    <property type="entry name" value="GFO_IDH_MocA"/>
    <property type="match status" value="1"/>
</dbReference>
<dbReference type="SUPFAM" id="SSF55347">
    <property type="entry name" value="Glyceraldehyde-3-phosphate dehydrogenase-like, C-terminal domain"/>
    <property type="match status" value="1"/>
</dbReference>
<dbReference type="InterPro" id="IPR052515">
    <property type="entry name" value="Gfo/Idh/MocA_Oxidoreductase"/>
</dbReference>
<protein>
    <submittedName>
        <fullName evidence="4">Gfo/Idh/MocA family oxidoreductase</fullName>
    </submittedName>
</protein>
<proteinExistence type="predicted"/>